<accession>A0A2P6FG40</accession>
<reference evidence="1 2" key="1">
    <citation type="journal article" date="2015" name="MBio">
        <title>Genome sequence of the Drosophila melanogaster male-killing Spiroplasma strain MSRO endosymbiont.</title>
        <authorList>
            <person name="Paredes J.C."/>
            <person name="Herren J.K."/>
            <person name="Schupfer F."/>
            <person name="Marin R."/>
            <person name="Claverol S."/>
            <person name="Kuo C.H."/>
            <person name="Lemaitre B."/>
            <person name="Beven L."/>
        </authorList>
    </citation>
    <scope>NUCLEOTIDE SEQUENCE [LARGE SCALE GENOMIC DNA]</scope>
    <source>
        <strain evidence="1 2">MSRO</strain>
    </source>
</reference>
<sequence>MQQYYLILEQNKIIETERLILRPITPRRCQ</sequence>
<gene>
    <name evidence="1" type="ORF">SMSRO_SF023420</name>
</gene>
<proteinExistence type="predicted"/>
<name>A0A2P6FG40_9MOLU</name>
<organism evidence="1 2">
    <name type="scientific">Spiroplasma poulsonii</name>
    <dbReference type="NCBI Taxonomy" id="2138"/>
    <lineage>
        <taxon>Bacteria</taxon>
        <taxon>Bacillati</taxon>
        <taxon>Mycoplasmatota</taxon>
        <taxon>Mollicutes</taxon>
        <taxon>Entomoplasmatales</taxon>
        <taxon>Spiroplasmataceae</taxon>
        <taxon>Spiroplasma</taxon>
    </lineage>
</organism>
<protein>
    <submittedName>
        <fullName evidence="1">Uncharacterized protein</fullName>
    </submittedName>
</protein>
<comment type="caution">
    <text evidence="1">The sequence shown here is derived from an EMBL/GenBank/DDBJ whole genome shotgun (WGS) entry which is preliminary data.</text>
</comment>
<dbReference type="AlphaFoldDB" id="A0A2P6FG40"/>
<dbReference type="EMBL" id="JTLV02000001">
    <property type="protein sequence ID" value="PQM32425.1"/>
    <property type="molecule type" value="Genomic_DNA"/>
</dbReference>
<dbReference type="Proteomes" id="UP000031565">
    <property type="component" value="Unassembled WGS sequence"/>
</dbReference>
<evidence type="ECO:0000313" key="2">
    <source>
        <dbReference type="Proteomes" id="UP000031565"/>
    </source>
</evidence>
<evidence type="ECO:0000313" key="1">
    <source>
        <dbReference type="EMBL" id="PQM32425.1"/>
    </source>
</evidence>
<keyword evidence="2" id="KW-1185">Reference proteome</keyword>
<dbReference type="STRING" id="2138.SMSRO_v1c21330"/>